<feature type="non-terminal residue" evidence="2">
    <location>
        <position position="1"/>
    </location>
</feature>
<comment type="caution">
    <text evidence="2">The sequence shown here is derived from an EMBL/GenBank/DDBJ whole genome shotgun (WGS) entry which is preliminary data.</text>
</comment>
<keyword evidence="1" id="KW-0812">Transmembrane</keyword>
<sequence>MQVFSLKMQIFNLKMNFSAGCSDFFGGDKAVLLCRKDCFREFDTFVLLIGMFLFLWVYGIPTFALREQLSLIYSIVP</sequence>
<organism evidence="2 3">
    <name type="scientific">Bacteroides gallinaceum</name>
    <dbReference type="NCBI Taxonomy" id="1462571"/>
    <lineage>
        <taxon>Bacteria</taxon>
        <taxon>Pseudomonadati</taxon>
        <taxon>Bacteroidota</taxon>
        <taxon>Bacteroidia</taxon>
        <taxon>Bacteroidales</taxon>
        <taxon>Bacteroidaceae</taxon>
        <taxon>Bacteroides</taxon>
    </lineage>
</organism>
<evidence type="ECO:0000313" key="2">
    <source>
        <dbReference type="EMBL" id="MDM8324254.1"/>
    </source>
</evidence>
<dbReference type="Proteomes" id="UP001169458">
    <property type="component" value="Unassembled WGS sequence"/>
</dbReference>
<feature type="transmembrane region" description="Helical" evidence="1">
    <location>
        <begin position="45"/>
        <end position="64"/>
    </location>
</feature>
<evidence type="ECO:0000313" key="3">
    <source>
        <dbReference type="Proteomes" id="UP001169458"/>
    </source>
</evidence>
<reference evidence="3" key="1">
    <citation type="submission" date="2023-07" db="EMBL/GenBank/DDBJ databases">
        <title>Identification and characterization of horizontal gene transfer across gut microbiota members of farm animals based on homology search.</title>
        <authorList>
            <person name="Schwarzerova J."/>
            <person name="Nykrynova M."/>
            <person name="Jureckova K."/>
            <person name="Cejkova D."/>
            <person name="Rychlik I."/>
        </authorList>
    </citation>
    <scope>NUCLEOTIDE SEQUENCE [LARGE SCALE GENOMIC DNA]</scope>
    <source>
        <strain evidence="3">109_WCHN</strain>
    </source>
</reference>
<proteinExistence type="predicted"/>
<gene>
    <name evidence="2" type="ORF">QUW60_03255</name>
</gene>
<evidence type="ECO:0000256" key="1">
    <source>
        <dbReference type="SAM" id="Phobius"/>
    </source>
</evidence>
<name>A0ABT7VDA0_9BACE</name>
<dbReference type="EMBL" id="JAUDEN010000004">
    <property type="protein sequence ID" value="MDM8324254.1"/>
    <property type="molecule type" value="Genomic_DNA"/>
</dbReference>
<protein>
    <submittedName>
        <fullName evidence="2">Uncharacterized protein</fullName>
    </submittedName>
</protein>
<keyword evidence="1" id="KW-1133">Transmembrane helix</keyword>
<accession>A0ABT7VDA0</accession>
<dbReference type="RefSeq" id="WP_289558417.1">
    <property type="nucleotide sequence ID" value="NZ_JAUDEN010000004.1"/>
</dbReference>
<keyword evidence="1" id="KW-0472">Membrane</keyword>
<keyword evidence="3" id="KW-1185">Reference proteome</keyword>